<gene>
    <name evidence="2" type="ordered locus">Hfelis_02410</name>
</gene>
<dbReference type="HOGENOM" id="CLU_026209_1_0_7"/>
<dbReference type="ESTHER" id="helfc-e7ad60">
    <property type="family name" value="Monoglyceridelipase_lysophospholip"/>
</dbReference>
<dbReference type="Pfam" id="PF12146">
    <property type="entry name" value="Hydrolase_4"/>
    <property type="match status" value="1"/>
</dbReference>
<dbReference type="Proteomes" id="UP000007934">
    <property type="component" value="Chromosome"/>
</dbReference>
<dbReference type="AlphaFoldDB" id="E7AD60"/>
<dbReference type="STRING" id="936155.HFELIS_02410"/>
<accession>E7AD60</accession>
<dbReference type="GO" id="GO:0016787">
    <property type="term" value="F:hydrolase activity"/>
    <property type="evidence" value="ECO:0007669"/>
    <property type="project" value="UniProtKB-KW"/>
</dbReference>
<dbReference type="Gene3D" id="3.40.50.1820">
    <property type="entry name" value="alpha/beta hydrolase"/>
    <property type="match status" value="1"/>
</dbReference>
<dbReference type="InterPro" id="IPR051044">
    <property type="entry name" value="MAG_DAG_Lipase"/>
</dbReference>
<dbReference type="KEGG" id="hfe:HFELIS_02410"/>
<dbReference type="eggNOG" id="COG2267">
    <property type="taxonomic scope" value="Bacteria"/>
</dbReference>
<feature type="domain" description="Serine aminopeptidase S33" evidence="1">
    <location>
        <begin position="31"/>
        <end position="286"/>
    </location>
</feature>
<dbReference type="GeneID" id="36133637"/>
<name>E7AD60_HELFC</name>
<sequence length="303" mass="33965">MVSARFSSDHPSYLDLYFDHYVPDRPKGVGVVIATGMVEHRKHYTWLASRMCVCGYDVFVFDHRGHGQSVLEDSSEIAWGEMGENGFEHAVLDLAKFIRVVRGICKGYKLVVLGHSMGSLLARRLIQHGYTSLDALILTGTPSPFRGLKWCARLARGLSTLHCSPRWNLSVLFSLHPRVRAFGFRGAWLCKDPKALKRYHADKASRFTFSMNSFACLLEGAHLVFSAHAYGDKNLPILLMSGLEDVCGGFGVGVIKAYNALRAQGFKQVSLQLLEQGRHKIFEEPEKEAILQILLAWLEQRGL</sequence>
<keyword evidence="3" id="KW-1185">Reference proteome</keyword>
<protein>
    <submittedName>
        <fullName evidence="2">Hydrolase, alpha/beta fold family protein</fullName>
    </submittedName>
</protein>
<keyword evidence="2" id="KW-0378">Hydrolase</keyword>
<dbReference type="InterPro" id="IPR029058">
    <property type="entry name" value="AB_hydrolase_fold"/>
</dbReference>
<organism evidence="2 3">
    <name type="scientific">Helicobacter felis (strain ATCC 49179 / CCUG 28539 / NCTC 12436 / CS1)</name>
    <dbReference type="NCBI Taxonomy" id="936155"/>
    <lineage>
        <taxon>Bacteria</taxon>
        <taxon>Pseudomonadati</taxon>
        <taxon>Campylobacterota</taxon>
        <taxon>Epsilonproteobacteria</taxon>
        <taxon>Campylobacterales</taxon>
        <taxon>Helicobacteraceae</taxon>
        <taxon>Helicobacter</taxon>
    </lineage>
</organism>
<dbReference type="PANTHER" id="PTHR11614">
    <property type="entry name" value="PHOSPHOLIPASE-RELATED"/>
    <property type="match status" value="1"/>
</dbReference>
<dbReference type="SUPFAM" id="SSF53474">
    <property type="entry name" value="alpha/beta-Hydrolases"/>
    <property type="match status" value="1"/>
</dbReference>
<dbReference type="EMBL" id="FQ670179">
    <property type="protein sequence ID" value="CBY82325.1"/>
    <property type="molecule type" value="Genomic_DNA"/>
</dbReference>
<evidence type="ECO:0000259" key="1">
    <source>
        <dbReference type="Pfam" id="PF12146"/>
    </source>
</evidence>
<dbReference type="OrthoDB" id="9806902at2"/>
<evidence type="ECO:0000313" key="2">
    <source>
        <dbReference type="EMBL" id="CBY82325.1"/>
    </source>
</evidence>
<reference evidence="2 3" key="1">
    <citation type="journal article" date="2011" name="Genome Biol. Evol.">
        <title>Comparative whole genome sequence analysis of the carcinogenic bacterial model pathogen Helicobacter felis.</title>
        <authorList>
            <person name="Arnold I.C."/>
            <person name="Zigova Z."/>
            <person name="Holden M."/>
            <person name="Lawley T.D."/>
            <person name="Rad R."/>
            <person name="Dougan G."/>
            <person name="Falkow S."/>
            <person name="Bentley S.D."/>
            <person name="Muller A."/>
        </authorList>
    </citation>
    <scope>NUCLEOTIDE SEQUENCE [LARGE SCALE GENOMIC DNA]</scope>
    <source>
        <strain evidence="3">ATCC 49179 / CCUG 28539 / NCTC 12436 / CS1</strain>
    </source>
</reference>
<dbReference type="InterPro" id="IPR022742">
    <property type="entry name" value="Hydrolase_4"/>
</dbReference>
<proteinExistence type="predicted"/>
<evidence type="ECO:0000313" key="3">
    <source>
        <dbReference type="Proteomes" id="UP000007934"/>
    </source>
</evidence>
<dbReference type="RefSeq" id="WP_013468697.1">
    <property type="nucleotide sequence ID" value="NC_014810.2"/>
</dbReference>